<name>A0A7C4NNF4_STAMA</name>
<reference evidence="2" key="1">
    <citation type="journal article" date="2020" name="mSystems">
        <title>Genome- and Community-Level Interaction Insights into Carbon Utilization and Element Cycling Functions of Hydrothermarchaeota in Hydrothermal Sediment.</title>
        <authorList>
            <person name="Zhou Z."/>
            <person name="Liu Y."/>
            <person name="Xu W."/>
            <person name="Pan J."/>
            <person name="Luo Z.H."/>
            <person name="Li M."/>
        </authorList>
    </citation>
    <scope>NUCLEOTIDE SEQUENCE [LARGE SCALE GENOMIC DNA]</scope>
    <source>
        <strain evidence="2">SpSt-648</strain>
    </source>
</reference>
<dbReference type="SMART" id="SM00651">
    <property type="entry name" value="Sm"/>
    <property type="match status" value="1"/>
</dbReference>
<evidence type="ECO:0000259" key="1">
    <source>
        <dbReference type="PROSITE" id="PS52002"/>
    </source>
</evidence>
<protein>
    <submittedName>
        <fullName evidence="2">Ribonucleoprotein</fullName>
    </submittedName>
</protein>
<dbReference type="PROSITE" id="PS52002">
    <property type="entry name" value="SM"/>
    <property type="match status" value="1"/>
</dbReference>
<keyword evidence="2" id="KW-0687">Ribonucleoprotein</keyword>
<evidence type="ECO:0000313" key="2">
    <source>
        <dbReference type="EMBL" id="HGQ73724.1"/>
    </source>
</evidence>
<dbReference type="Pfam" id="PF14894">
    <property type="entry name" value="Lsm_C"/>
    <property type="match status" value="1"/>
</dbReference>
<dbReference type="EMBL" id="DTBP01000012">
    <property type="protein sequence ID" value="HGQ73724.1"/>
    <property type="molecule type" value="Genomic_DNA"/>
</dbReference>
<dbReference type="GO" id="GO:1990904">
    <property type="term" value="C:ribonucleoprotein complex"/>
    <property type="evidence" value="ECO:0007669"/>
    <property type="project" value="UniProtKB-KW"/>
</dbReference>
<dbReference type="SUPFAM" id="SSF50182">
    <property type="entry name" value="Sm-like ribonucleoproteins"/>
    <property type="match status" value="1"/>
</dbReference>
<dbReference type="InterPro" id="IPR028277">
    <property type="entry name" value="Lsm_C"/>
</dbReference>
<sequence length="146" mass="16423">MSMIDASRKLIGELTNMMDKKVKVVLTSGRFYEGVLKGFDHPGLNIILENAVDSSGNSFDKVFVRGDVISEIIALEKPSFNPEELKEMIVREGKIPEHMVKVVPEANAVIVQGRYRITETGIEGVGPMAELLHEIYKKYMESRRRA</sequence>
<gene>
    <name evidence="2" type="ORF">ENU20_01425</name>
</gene>
<dbReference type="GO" id="GO:0003723">
    <property type="term" value="F:RNA binding"/>
    <property type="evidence" value="ECO:0007669"/>
    <property type="project" value="InterPro"/>
</dbReference>
<organism evidence="2">
    <name type="scientific">Staphylothermus marinus</name>
    <dbReference type="NCBI Taxonomy" id="2280"/>
    <lineage>
        <taxon>Archaea</taxon>
        <taxon>Thermoproteota</taxon>
        <taxon>Thermoprotei</taxon>
        <taxon>Desulfurococcales</taxon>
        <taxon>Desulfurococcaceae</taxon>
        <taxon>Staphylothermus</taxon>
    </lineage>
</organism>
<dbReference type="InterPro" id="IPR047575">
    <property type="entry name" value="Sm"/>
</dbReference>
<dbReference type="CDD" id="cd11679">
    <property type="entry name" value="archaeal_Sm_like"/>
    <property type="match status" value="1"/>
</dbReference>
<dbReference type="InterPro" id="IPR037156">
    <property type="entry name" value="Lsm_C_sf"/>
</dbReference>
<feature type="domain" description="Sm" evidence="1">
    <location>
        <begin position="9"/>
        <end position="78"/>
    </location>
</feature>
<dbReference type="AlphaFoldDB" id="A0A7C4NNF4"/>
<dbReference type="InterPro" id="IPR001163">
    <property type="entry name" value="Sm_dom_euk/arc"/>
</dbReference>
<proteinExistence type="predicted"/>
<dbReference type="Gene3D" id="2.30.30.100">
    <property type="match status" value="1"/>
</dbReference>
<dbReference type="Pfam" id="PF01423">
    <property type="entry name" value="LSM"/>
    <property type="match status" value="1"/>
</dbReference>
<comment type="caution">
    <text evidence="2">The sequence shown here is derived from an EMBL/GenBank/DDBJ whole genome shotgun (WGS) entry which is preliminary data.</text>
</comment>
<accession>A0A7C4NNF4</accession>
<dbReference type="Gene3D" id="3.30.310.60">
    <property type="entry name" value="Like-Sm ribonucleoprotein, C-terminal domain"/>
    <property type="match status" value="1"/>
</dbReference>
<dbReference type="InterPro" id="IPR010920">
    <property type="entry name" value="LSM_dom_sf"/>
</dbReference>